<comment type="caution">
    <text evidence="1">The sequence shown here is derived from an EMBL/GenBank/DDBJ whole genome shotgun (WGS) entry which is preliminary data.</text>
</comment>
<dbReference type="OrthoDB" id="1300569at2759"/>
<evidence type="ECO:0000313" key="2">
    <source>
        <dbReference type="Proteomes" id="UP000652761"/>
    </source>
</evidence>
<dbReference type="EMBL" id="NMUH01001566">
    <property type="protein sequence ID" value="MQL93475.1"/>
    <property type="molecule type" value="Genomic_DNA"/>
</dbReference>
<protein>
    <submittedName>
        <fullName evidence="1">Uncharacterized protein</fullName>
    </submittedName>
</protein>
<keyword evidence="2" id="KW-1185">Reference proteome</keyword>
<reference evidence="1" key="1">
    <citation type="submission" date="2017-07" db="EMBL/GenBank/DDBJ databases">
        <title>Taro Niue Genome Assembly and Annotation.</title>
        <authorList>
            <person name="Atibalentja N."/>
            <person name="Keating K."/>
            <person name="Fields C.J."/>
        </authorList>
    </citation>
    <scope>NUCLEOTIDE SEQUENCE</scope>
    <source>
        <strain evidence="1">Niue_2</strain>
        <tissue evidence="1">Leaf</tissue>
    </source>
</reference>
<gene>
    <name evidence="1" type="ORF">Taro_026120</name>
</gene>
<sequence length="136" mass="16241">MKEKETSKVNITRRRQEIREELSVPPRRFVDEIHLSGGRQTIDLDDDEEEPLVRVSKVVDGERRYEMGYLYEAIDRAKELIQMNNKMAYAKWWEIIDRRWEHTLHHDLHATGHFFNLNTCIGLMGGMRTMTMPPKR</sequence>
<proteinExistence type="predicted"/>
<accession>A0A843VC15</accession>
<dbReference type="Proteomes" id="UP000652761">
    <property type="component" value="Unassembled WGS sequence"/>
</dbReference>
<organism evidence="1 2">
    <name type="scientific">Colocasia esculenta</name>
    <name type="common">Wild taro</name>
    <name type="synonym">Arum esculentum</name>
    <dbReference type="NCBI Taxonomy" id="4460"/>
    <lineage>
        <taxon>Eukaryota</taxon>
        <taxon>Viridiplantae</taxon>
        <taxon>Streptophyta</taxon>
        <taxon>Embryophyta</taxon>
        <taxon>Tracheophyta</taxon>
        <taxon>Spermatophyta</taxon>
        <taxon>Magnoliopsida</taxon>
        <taxon>Liliopsida</taxon>
        <taxon>Araceae</taxon>
        <taxon>Aroideae</taxon>
        <taxon>Colocasieae</taxon>
        <taxon>Colocasia</taxon>
    </lineage>
</organism>
<dbReference type="AlphaFoldDB" id="A0A843VC15"/>
<evidence type="ECO:0000313" key="1">
    <source>
        <dbReference type="EMBL" id="MQL93475.1"/>
    </source>
</evidence>
<name>A0A843VC15_COLES</name>